<reference evidence="1 2" key="1">
    <citation type="submission" date="2014-03" db="EMBL/GenBank/DDBJ databases">
        <title>Bradyrhizobium valentinum sp. nov., isolated from effective nodules of Lupinus mariae-josephae, a lupine endemic of basic-lime soils in Eastern Spain.</title>
        <authorList>
            <person name="Duran D."/>
            <person name="Rey L."/>
            <person name="Navarro A."/>
            <person name="Busquets A."/>
            <person name="Imperial J."/>
            <person name="Ruiz-Argueso T."/>
        </authorList>
    </citation>
    <scope>NUCLEOTIDE SEQUENCE [LARGE SCALE GENOMIC DNA]</scope>
    <source>
        <strain evidence="1 2">PAC68</strain>
    </source>
</reference>
<organism evidence="1 2">
    <name type="scientific">Bradyrhizobium jicamae</name>
    <dbReference type="NCBI Taxonomy" id="280332"/>
    <lineage>
        <taxon>Bacteria</taxon>
        <taxon>Pseudomonadati</taxon>
        <taxon>Pseudomonadota</taxon>
        <taxon>Alphaproteobacteria</taxon>
        <taxon>Hyphomicrobiales</taxon>
        <taxon>Nitrobacteraceae</taxon>
        <taxon>Bradyrhizobium</taxon>
    </lineage>
</organism>
<dbReference type="Proteomes" id="UP000050863">
    <property type="component" value="Unassembled WGS sequence"/>
</dbReference>
<proteinExistence type="predicted"/>
<dbReference type="EMBL" id="LLXZ01000155">
    <property type="protein sequence ID" value="KRR02586.1"/>
    <property type="molecule type" value="Genomic_DNA"/>
</dbReference>
<evidence type="ECO:0000313" key="2">
    <source>
        <dbReference type="Proteomes" id="UP000050863"/>
    </source>
</evidence>
<gene>
    <name evidence="1" type="ORF">CQ12_37145</name>
</gene>
<dbReference type="STRING" id="280332.CQ12_37145"/>
<dbReference type="AlphaFoldDB" id="A0A0R3L4A9"/>
<comment type="caution">
    <text evidence="1">The sequence shown here is derived from an EMBL/GenBank/DDBJ whole genome shotgun (WGS) entry which is preliminary data.</text>
</comment>
<accession>A0A0R3L4A9</accession>
<keyword evidence="2" id="KW-1185">Reference proteome</keyword>
<name>A0A0R3L4A9_9BRAD</name>
<evidence type="ECO:0000313" key="1">
    <source>
        <dbReference type="EMBL" id="KRR02586.1"/>
    </source>
</evidence>
<protein>
    <submittedName>
        <fullName evidence="1">Uncharacterized protein</fullName>
    </submittedName>
</protein>
<sequence length="83" mass="8736">MGVCRNGAQLQLQLCLAHVGMNISRTSARTRAVRAGAFAVQVLGENPIEASGIVVQEGCEPNALVDFVAHPGIAARNLRDLIV</sequence>